<organism evidence="2 3">
    <name type="scientific">Streptomyces viridosporus (strain ATCC 14672 / DSM 40746 / JCM 4963 / KCTC 9882 / NRRL B-12104 / FH 1290)</name>
    <name type="common">Streptomyces ghanaensis</name>
    <dbReference type="NCBI Taxonomy" id="566461"/>
    <lineage>
        <taxon>Bacteria</taxon>
        <taxon>Bacillati</taxon>
        <taxon>Actinomycetota</taxon>
        <taxon>Actinomycetes</taxon>
        <taxon>Kitasatosporales</taxon>
        <taxon>Streptomycetaceae</taxon>
        <taxon>Streptomyces</taxon>
    </lineage>
</organism>
<name>D6A9Y5_STRV1</name>
<feature type="compositionally biased region" description="Low complexity" evidence="1">
    <location>
        <begin position="1"/>
        <end position="18"/>
    </location>
</feature>
<evidence type="ECO:0000256" key="1">
    <source>
        <dbReference type="SAM" id="MobiDB-lite"/>
    </source>
</evidence>
<evidence type="ECO:0000313" key="3">
    <source>
        <dbReference type="Proteomes" id="UP000003824"/>
    </source>
</evidence>
<dbReference type="AlphaFoldDB" id="D6A9Y5"/>
<protein>
    <submittedName>
        <fullName evidence="2">Predicted protein</fullName>
    </submittedName>
</protein>
<accession>D6A9Y5</accession>
<reference evidence="3" key="1">
    <citation type="submission" date="2008-12" db="EMBL/GenBank/DDBJ databases">
        <title>Annotation of Streptomyces ghanaensis ATCC 14672.</title>
        <authorList>
            <consortium name="The Broad Institute Genome Sequencing Platform"/>
            <consortium name="Broad Institute Microbial Sequencing Center"/>
            <person name="Fischbach M."/>
            <person name="Ward D."/>
            <person name="Young S."/>
            <person name="Kodira C.D."/>
            <person name="Zeng Q."/>
            <person name="Koehrsen M."/>
            <person name="Godfrey P."/>
            <person name="Alvarado L."/>
            <person name="Berlin A.M."/>
            <person name="Borenstein D."/>
            <person name="Chen Z."/>
            <person name="Engels R."/>
            <person name="Freedman E."/>
            <person name="Gellesch M."/>
            <person name="Goldberg J."/>
            <person name="Griggs A."/>
            <person name="Gujja S."/>
            <person name="Heiman D.I."/>
            <person name="Hepburn T.A."/>
            <person name="Howarth C."/>
            <person name="Jen D."/>
            <person name="Larson L."/>
            <person name="Lewis B."/>
            <person name="Mehta T."/>
            <person name="Park D."/>
            <person name="Pearson M."/>
            <person name="Roberts A."/>
            <person name="Saif S."/>
            <person name="Shea T.D."/>
            <person name="Shenoy N."/>
            <person name="Sisk P."/>
            <person name="Stolte C."/>
            <person name="Sykes S.N."/>
            <person name="Walk T."/>
            <person name="White J."/>
            <person name="Yandava C."/>
            <person name="Straight P."/>
            <person name="Clardy J."/>
            <person name="Hung D."/>
            <person name="Kolter R."/>
            <person name="Mekalanos J."/>
            <person name="Walker S."/>
            <person name="Walsh C.T."/>
            <person name="Wieland B.L.C."/>
            <person name="Ilzarbe M."/>
            <person name="Galagan J."/>
            <person name="Nusbaum C."/>
            <person name="Birren B."/>
        </authorList>
    </citation>
    <scope>NUCLEOTIDE SEQUENCE [LARGE SCALE GENOMIC DNA]</scope>
    <source>
        <strain evidence="3">ATCC 14672 / DSM 40746 / JCM 4963 / KCTC 9882 / NRRL B-12104 / FH 1290</strain>
    </source>
</reference>
<sequence length="82" mass="8626">MRKTLMTAPAPATPLTPAERGIAQPVENGVGYGVQVTARRKDRSPTAANSSPPTSPPNWRAGSASSPTVGLHERLRELEHAA</sequence>
<dbReference type="Proteomes" id="UP000003824">
    <property type="component" value="Unassembled WGS sequence"/>
</dbReference>
<dbReference type="EMBL" id="DS999641">
    <property type="protein sequence ID" value="EFE72080.2"/>
    <property type="molecule type" value="Genomic_DNA"/>
</dbReference>
<feature type="region of interest" description="Disordered" evidence="1">
    <location>
        <begin position="38"/>
        <end position="70"/>
    </location>
</feature>
<feature type="region of interest" description="Disordered" evidence="1">
    <location>
        <begin position="1"/>
        <end position="20"/>
    </location>
</feature>
<gene>
    <name evidence="2" type="ORF">SSFG_07315</name>
</gene>
<proteinExistence type="predicted"/>
<evidence type="ECO:0000313" key="2">
    <source>
        <dbReference type="EMBL" id="EFE72080.2"/>
    </source>
</evidence>